<feature type="domain" description="Cytochrome oxidase subunit I profile" evidence="2">
    <location>
        <begin position="1"/>
        <end position="108"/>
    </location>
</feature>
<accession>A0A0F9GG80</accession>
<dbReference type="GO" id="GO:0015990">
    <property type="term" value="P:electron transport coupled proton transport"/>
    <property type="evidence" value="ECO:0007669"/>
    <property type="project" value="TreeGrafter"/>
</dbReference>
<gene>
    <name evidence="3" type="ORF">LCGC14_1831510</name>
</gene>
<dbReference type="GO" id="GO:0009060">
    <property type="term" value="P:aerobic respiration"/>
    <property type="evidence" value="ECO:0007669"/>
    <property type="project" value="InterPro"/>
</dbReference>
<dbReference type="PANTHER" id="PTHR10422:SF18">
    <property type="entry name" value="CYTOCHROME C OXIDASE SUBUNIT 1"/>
    <property type="match status" value="1"/>
</dbReference>
<dbReference type="SUPFAM" id="SSF81442">
    <property type="entry name" value="Cytochrome c oxidase subunit I-like"/>
    <property type="match status" value="1"/>
</dbReference>
<evidence type="ECO:0000256" key="1">
    <source>
        <dbReference type="SAM" id="Phobius"/>
    </source>
</evidence>
<dbReference type="AlphaFoldDB" id="A0A0F9GG80"/>
<dbReference type="InterPro" id="IPR000883">
    <property type="entry name" value="Cyt_C_Oxase_1"/>
</dbReference>
<name>A0A0F9GG80_9ZZZZ</name>
<keyword evidence="1" id="KW-0812">Transmembrane</keyword>
<protein>
    <recommendedName>
        <fullName evidence="2">Cytochrome oxidase subunit I profile domain-containing protein</fullName>
    </recommendedName>
</protein>
<dbReference type="InterPro" id="IPR023616">
    <property type="entry name" value="Cyt_c_oxase-like_su1_dom"/>
</dbReference>
<feature type="transmembrane region" description="Helical" evidence="1">
    <location>
        <begin position="7"/>
        <end position="27"/>
    </location>
</feature>
<reference evidence="3" key="1">
    <citation type="journal article" date="2015" name="Nature">
        <title>Complex archaea that bridge the gap between prokaryotes and eukaryotes.</title>
        <authorList>
            <person name="Spang A."/>
            <person name="Saw J.H."/>
            <person name="Jorgensen S.L."/>
            <person name="Zaremba-Niedzwiedzka K."/>
            <person name="Martijn J."/>
            <person name="Lind A.E."/>
            <person name="van Eijk R."/>
            <person name="Schleper C."/>
            <person name="Guy L."/>
            <person name="Ettema T.J."/>
        </authorList>
    </citation>
    <scope>NUCLEOTIDE SEQUENCE</scope>
</reference>
<feature type="non-terminal residue" evidence="3">
    <location>
        <position position="1"/>
    </location>
</feature>
<dbReference type="GO" id="GO:0022904">
    <property type="term" value="P:respiratory electron transport chain"/>
    <property type="evidence" value="ECO:0007669"/>
    <property type="project" value="TreeGrafter"/>
</dbReference>
<sequence length="108" mass="12083">NITLAKWHFWLSLVSVNVLFFPMHFVGLAGMPRRIPDYALQFADFNAIISLGGFAFGLSQLLFVVVVFKCVRGGDKVPAKVWDGAEGLEWEVDSPAPYHTFETPPEIK</sequence>
<dbReference type="Gene3D" id="1.20.210.10">
    <property type="entry name" value="Cytochrome c oxidase-like, subunit I domain"/>
    <property type="match status" value="1"/>
</dbReference>
<dbReference type="InterPro" id="IPR036927">
    <property type="entry name" value="Cyt_c_oxase-like_su1_sf"/>
</dbReference>
<evidence type="ECO:0000313" key="3">
    <source>
        <dbReference type="EMBL" id="KKL97733.1"/>
    </source>
</evidence>
<evidence type="ECO:0000259" key="2">
    <source>
        <dbReference type="PROSITE" id="PS50855"/>
    </source>
</evidence>
<proteinExistence type="predicted"/>
<feature type="transmembrane region" description="Helical" evidence="1">
    <location>
        <begin position="47"/>
        <end position="68"/>
    </location>
</feature>
<keyword evidence="1" id="KW-1133">Transmembrane helix</keyword>
<dbReference type="PROSITE" id="PS50855">
    <property type="entry name" value="COX1"/>
    <property type="match status" value="1"/>
</dbReference>
<dbReference type="GO" id="GO:0020037">
    <property type="term" value="F:heme binding"/>
    <property type="evidence" value="ECO:0007669"/>
    <property type="project" value="InterPro"/>
</dbReference>
<dbReference type="GO" id="GO:0004129">
    <property type="term" value="F:cytochrome-c oxidase activity"/>
    <property type="evidence" value="ECO:0007669"/>
    <property type="project" value="InterPro"/>
</dbReference>
<keyword evidence="1" id="KW-0472">Membrane</keyword>
<dbReference type="Pfam" id="PF00115">
    <property type="entry name" value="COX1"/>
    <property type="match status" value="1"/>
</dbReference>
<dbReference type="EMBL" id="LAZR01018096">
    <property type="protein sequence ID" value="KKL97733.1"/>
    <property type="molecule type" value="Genomic_DNA"/>
</dbReference>
<organism evidence="3">
    <name type="scientific">marine sediment metagenome</name>
    <dbReference type="NCBI Taxonomy" id="412755"/>
    <lineage>
        <taxon>unclassified sequences</taxon>
        <taxon>metagenomes</taxon>
        <taxon>ecological metagenomes</taxon>
    </lineage>
</organism>
<dbReference type="GO" id="GO:0016020">
    <property type="term" value="C:membrane"/>
    <property type="evidence" value="ECO:0007669"/>
    <property type="project" value="InterPro"/>
</dbReference>
<comment type="caution">
    <text evidence="3">The sequence shown here is derived from an EMBL/GenBank/DDBJ whole genome shotgun (WGS) entry which is preliminary data.</text>
</comment>
<dbReference type="PANTHER" id="PTHR10422">
    <property type="entry name" value="CYTOCHROME C OXIDASE SUBUNIT 1"/>
    <property type="match status" value="1"/>
</dbReference>